<dbReference type="GO" id="GO:0071555">
    <property type="term" value="P:cell wall organization"/>
    <property type="evidence" value="ECO:0007669"/>
    <property type="project" value="UniProtKB-KW"/>
</dbReference>
<feature type="transmembrane region" description="Helical" evidence="17">
    <location>
        <begin position="56"/>
        <end position="82"/>
    </location>
</feature>
<keyword evidence="17" id="KW-0812">Transmembrane</keyword>
<dbReference type="GO" id="GO:0009002">
    <property type="term" value="F:serine-type D-Ala-D-Ala carboxypeptidase activity"/>
    <property type="evidence" value="ECO:0007669"/>
    <property type="project" value="UniProtKB-EC"/>
</dbReference>
<evidence type="ECO:0000256" key="9">
    <source>
        <dbReference type="ARBA" id="ARBA00022801"/>
    </source>
</evidence>
<sequence length="884" mass="98190">MGLIPCEIYYMITSKRAWKQTKYKLQKTLKQLSPIEIKYRPYKSYRKKSHTRVPQVLAFLATAAFFLFLIGIVGSAGVIAYFSRDLPSPYKLTNRDIEQSTKIYDRNGKLLYDIYGDVNRTMVDLETVPPDLVNATLAVEDADFYIHKGLSISGIIRSAILNLTSQGLYGGSTLTQQVVKNTLLTQERTVPRKIKEMVLTMQVEKRYTKDEILKMYLNEVPYGGTSYGVQAASQLYFNKDVKDLTLAQSALLAGLPQSPTNYSPFGAYPENAKARQETVLKLMYEKGWKDKDGNQQKITQEQYDAALIEEINYASGKTQILAPHFVLYVKSILEEKYGTKLVEQGGLQVTTSLDYEMQKIAEEEVRFQIDRLASQNANARNGALVAIDPRTGEVLSMVGSVDYFDAANDGNVNVALSLRQPGSSMKPIMYAAAFEKGYTAATFLSDIQTTWPDGAGGYTPKESDGRYWGPMLLREALANSRNVPAVKMMQLTGVQTVVDLSHKMGITSLNNPEKYGLSLTLGGGEVQLLEHTSAFGTFANKGIHQPHVSILKVEDSKGKVLEEFKSGGGTKALDESVAYLVTDILSDNQARLKLFGSGNLLQIKDWRVAVKTGTTDDGRDAWTVGYTPTLVTGVWVGNNNNEPTNGIQGSTGATPIWHYFMEKVLTNRDRGEFVKPEQNFVSLQVDSLSGMLPGSSSEGTRWEIFIKGTEPTEQDNFHLKVDVCKDQGLLATEIDKKLGNVETRNFKQLIEINSDWQKYTDAWMNAVGGYSKAPTKQCNPYQNFTEPVVIIKSPNNNQAVQKNFSVSTEVFSPNTITKVEFYYDDTLYKSISTTPYSVDFHLASDILGIHEIMVKAYDSKGEEGQAKINVTVSTSEATSSASED</sequence>
<dbReference type="GO" id="GO:0006508">
    <property type="term" value="P:proteolysis"/>
    <property type="evidence" value="ECO:0007669"/>
    <property type="project" value="UniProtKB-KW"/>
</dbReference>
<keyword evidence="7" id="KW-0328">Glycosyltransferase</keyword>
<dbReference type="PATRIC" id="fig|1618350.3.peg.402"/>
<evidence type="ECO:0000256" key="1">
    <source>
        <dbReference type="ARBA" id="ARBA00004236"/>
    </source>
</evidence>
<evidence type="ECO:0000256" key="11">
    <source>
        <dbReference type="ARBA" id="ARBA00022984"/>
    </source>
</evidence>
<evidence type="ECO:0000313" key="20">
    <source>
        <dbReference type="EMBL" id="KKP69977.1"/>
    </source>
</evidence>
<dbReference type="Pfam" id="PF00912">
    <property type="entry name" value="Transgly"/>
    <property type="match status" value="1"/>
</dbReference>
<dbReference type="Proteomes" id="UP000034581">
    <property type="component" value="Unassembled WGS sequence"/>
</dbReference>
<dbReference type="GO" id="GO:0008955">
    <property type="term" value="F:peptidoglycan glycosyltransferase activity"/>
    <property type="evidence" value="ECO:0007669"/>
    <property type="project" value="UniProtKB-EC"/>
</dbReference>
<dbReference type="AlphaFoldDB" id="A0A0G0ERI6"/>
<gene>
    <name evidence="20" type="ORF">UR67_C0002G0097</name>
</gene>
<evidence type="ECO:0000256" key="14">
    <source>
        <dbReference type="ARBA" id="ARBA00023316"/>
    </source>
</evidence>
<keyword evidence="17" id="KW-1133">Transmembrane helix</keyword>
<comment type="similarity">
    <text evidence="3">In the N-terminal section; belongs to the glycosyltransferase 51 family.</text>
</comment>
<dbReference type="PANTHER" id="PTHR32282">
    <property type="entry name" value="BINDING PROTEIN TRANSPEPTIDASE, PUTATIVE-RELATED"/>
    <property type="match status" value="1"/>
</dbReference>
<evidence type="ECO:0000256" key="5">
    <source>
        <dbReference type="ARBA" id="ARBA00022645"/>
    </source>
</evidence>
<keyword evidence="11" id="KW-0573">Peptidoglycan synthesis</keyword>
<evidence type="ECO:0000256" key="4">
    <source>
        <dbReference type="ARBA" id="ARBA00022475"/>
    </source>
</evidence>
<reference evidence="20 21" key="1">
    <citation type="journal article" date="2015" name="Nature">
        <title>rRNA introns, odd ribosomes, and small enigmatic genomes across a large radiation of phyla.</title>
        <authorList>
            <person name="Brown C.T."/>
            <person name="Hug L.A."/>
            <person name="Thomas B.C."/>
            <person name="Sharon I."/>
            <person name="Castelle C.J."/>
            <person name="Singh A."/>
            <person name="Wilkins M.J."/>
            <person name="Williams K.H."/>
            <person name="Banfield J.F."/>
        </authorList>
    </citation>
    <scope>NUCLEOTIDE SEQUENCE [LARGE SCALE GENOMIC DNA]</scope>
</reference>
<dbReference type="Gene3D" id="2.60.40.10">
    <property type="entry name" value="Immunoglobulins"/>
    <property type="match status" value="1"/>
</dbReference>
<keyword evidence="12 17" id="KW-0472">Membrane</keyword>
<feature type="domain" description="Penicillin-binding protein transpeptidase" evidence="18">
    <location>
        <begin position="382"/>
        <end position="656"/>
    </location>
</feature>
<evidence type="ECO:0000256" key="7">
    <source>
        <dbReference type="ARBA" id="ARBA00022676"/>
    </source>
</evidence>
<dbReference type="InterPro" id="IPR036950">
    <property type="entry name" value="PBP_transglycosylase"/>
</dbReference>
<evidence type="ECO:0000313" key="21">
    <source>
        <dbReference type="Proteomes" id="UP000034581"/>
    </source>
</evidence>
<dbReference type="GO" id="GO:0030288">
    <property type="term" value="C:outer membrane-bounded periplasmic space"/>
    <property type="evidence" value="ECO:0007669"/>
    <property type="project" value="TreeGrafter"/>
</dbReference>
<dbReference type="NCBIfam" id="TIGR02074">
    <property type="entry name" value="PBP_1a_fam"/>
    <property type="match status" value="1"/>
</dbReference>
<dbReference type="InterPro" id="IPR013783">
    <property type="entry name" value="Ig-like_fold"/>
</dbReference>
<accession>A0A0G0ERI6</accession>
<dbReference type="SUPFAM" id="SSF56601">
    <property type="entry name" value="beta-lactamase/transpeptidase-like"/>
    <property type="match status" value="1"/>
</dbReference>
<evidence type="ECO:0000256" key="8">
    <source>
        <dbReference type="ARBA" id="ARBA00022679"/>
    </source>
</evidence>
<dbReference type="FunFam" id="1.10.3810.10:FF:000001">
    <property type="entry name" value="Penicillin-binding protein 1A"/>
    <property type="match status" value="1"/>
</dbReference>
<dbReference type="SUPFAM" id="SSF53955">
    <property type="entry name" value="Lysozyme-like"/>
    <property type="match status" value="1"/>
</dbReference>
<evidence type="ECO:0000256" key="3">
    <source>
        <dbReference type="ARBA" id="ARBA00007739"/>
    </source>
</evidence>
<comment type="subcellular location">
    <subcellularLocation>
        <location evidence="1">Cell membrane</location>
    </subcellularLocation>
</comment>
<dbReference type="GO" id="GO:0008360">
    <property type="term" value="P:regulation of cell shape"/>
    <property type="evidence" value="ECO:0007669"/>
    <property type="project" value="UniProtKB-KW"/>
</dbReference>
<keyword evidence="10" id="KW-0133">Cell shape</keyword>
<dbReference type="Gene3D" id="1.10.3810.10">
    <property type="entry name" value="Biosynthetic peptidoglycan transglycosylase-like"/>
    <property type="match status" value="1"/>
</dbReference>
<dbReference type="InterPro" id="IPR001264">
    <property type="entry name" value="Glyco_trans_51"/>
</dbReference>
<evidence type="ECO:0000259" key="19">
    <source>
        <dbReference type="Pfam" id="PF00912"/>
    </source>
</evidence>
<comment type="similarity">
    <text evidence="2">In the C-terminal section; belongs to the transpeptidase family.</text>
</comment>
<dbReference type="EMBL" id="LBQB01000002">
    <property type="protein sequence ID" value="KKP69977.1"/>
    <property type="molecule type" value="Genomic_DNA"/>
</dbReference>
<evidence type="ECO:0000256" key="17">
    <source>
        <dbReference type="SAM" id="Phobius"/>
    </source>
</evidence>
<dbReference type="GO" id="GO:0005886">
    <property type="term" value="C:plasma membrane"/>
    <property type="evidence" value="ECO:0007669"/>
    <property type="project" value="UniProtKB-SubCell"/>
</dbReference>
<proteinExistence type="inferred from homology"/>
<organism evidence="20 21">
    <name type="scientific">candidate division CPR3 bacterium GW2011_GWF2_35_18</name>
    <dbReference type="NCBI Taxonomy" id="1618350"/>
    <lineage>
        <taxon>Bacteria</taxon>
        <taxon>Bacteria division CPR3</taxon>
    </lineage>
</organism>
<evidence type="ECO:0000256" key="2">
    <source>
        <dbReference type="ARBA" id="ARBA00007090"/>
    </source>
</evidence>
<comment type="catalytic activity">
    <reaction evidence="16">
        <text>[GlcNAc-(1-&gt;4)-Mur2Ac(oyl-L-Ala-gamma-D-Glu-L-Lys-D-Ala-D-Ala)](n)-di-trans,octa-cis-undecaprenyl diphosphate + beta-D-GlcNAc-(1-&gt;4)-Mur2Ac(oyl-L-Ala-gamma-D-Glu-L-Lys-D-Ala-D-Ala)-di-trans,octa-cis-undecaprenyl diphosphate = [GlcNAc-(1-&gt;4)-Mur2Ac(oyl-L-Ala-gamma-D-Glu-L-Lys-D-Ala-D-Ala)](n+1)-di-trans,octa-cis-undecaprenyl diphosphate + di-trans,octa-cis-undecaprenyl diphosphate + H(+)</text>
        <dbReference type="Rhea" id="RHEA:23708"/>
        <dbReference type="Rhea" id="RHEA-COMP:9602"/>
        <dbReference type="Rhea" id="RHEA-COMP:9603"/>
        <dbReference type="ChEBI" id="CHEBI:15378"/>
        <dbReference type="ChEBI" id="CHEBI:58405"/>
        <dbReference type="ChEBI" id="CHEBI:60033"/>
        <dbReference type="ChEBI" id="CHEBI:78435"/>
        <dbReference type="EC" id="2.4.99.28"/>
    </reaction>
</comment>
<protein>
    <submittedName>
        <fullName evidence="20">Penicillin-binding protein, 1A family</fullName>
    </submittedName>
</protein>
<dbReference type="GO" id="GO:0009252">
    <property type="term" value="P:peptidoglycan biosynthetic process"/>
    <property type="evidence" value="ECO:0007669"/>
    <property type="project" value="UniProtKB-KW"/>
</dbReference>
<comment type="catalytic activity">
    <reaction evidence="15">
        <text>Preferential cleavage: (Ac)2-L-Lys-D-Ala-|-D-Ala. Also transpeptidation of peptidyl-alanyl moieties that are N-acyl substituents of D-alanine.</text>
        <dbReference type="EC" id="3.4.16.4"/>
    </reaction>
</comment>
<evidence type="ECO:0000259" key="18">
    <source>
        <dbReference type="Pfam" id="PF00905"/>
    </source>
</evidence>
<evidence type="ECO:0000256" key="13">
    <source>
        <dbReference type="ARBA" id="ARBA00023268"/>
    </source>
</evidence>
<evidence type="ECO:0000256" key="10">
    <source>
        <dbReference type="ARBA" id="ARBA00022960"/>
    </source>
</evidence>
<keyword evidence="9" id="KW-0378">Hydrolase</keyword>
<name>A0A0G0ERI6_UNCC3</name>
<dbReference type="InterPro" id="IPR023346">
    <property type="entry name" value="Lysozyme-like_dom_sf"/>
</dbReference>
<dbReference type="GO" id="GO:0008658">
    <property type="term" value="F:penicillin binding"/>
    <property type="evidence" value="ECO:0007669"/>
    <property type="project" value="InterPro"/>
</dbReference>
<dbReference type="STRING" id="1618350.UR67_C0002G0097"/>
<evidence type="ECO:0000256" key="15">
    <source>
        <dbReference type="ARBA" id="ARBA00034000"/>
    </source>
</evidence>
<dbReference type="Gene3D" id="3.40.710.10">
    <property type="entry name" value="DD-peptidase/beta-lactamase superfamily"/>
    <property type="match status" value="1"/>
</dbReference>
<keyword evidence="5" id="KW-0121">Carboxypeptidase</keyword>
<dbReference type="InterPro" id="IPR050396">
    <property type="entry name" value="Glycosyltr_51/Transpeptidase"/>
</dbReference>
<keyword evidence="4" id="KW-1003">Cell membrane</keyword>
<evidence type="ECO:0000256" key="12">
    <source>
        <dbReference type="ARBA" id="ARBA00023136"/>
    </source>
</evidence>
<evidence type="ECO:0000256" key="16">
    <source>
        <dbReference type="ARBA" id="ARBA00049902"/>
    </source>
</evidence>
<keyword evidence="8" id="KW-0808">Transferase</keyword>
<dbReference type="InterPro" id="IPR001460">
    <property type="entry name" value="PCN-bd_Tpept"/>
</dbReference>
<dbReference type="Pfam" id="PF00905">
    <property type="entry name" value="Transpeptidase"/>
    <property type="match status" value="1"/>
</dbReference>
<dbReference type="InterPro" id="IPR012338">
    <property type="entry name" value="Beta-lactam/transpept-like"/>
</dbReference>
<dbReference type="PANTHER" id="PTHR32282:SF11">
    <property type="entry name" value="PENICILLIN-BINDING PROTEIN 1B"/>
    <property type="match status" value="1"/>
</dbReference>
<feature type="domain" description="Glycosyl transferase family 51" evidence="19">
    <location>
        <begin position="108"/>
        <end position="283"/>
    </location>
</feature>
<keyword evidence="14" id="KW-0961">Cell wall biogenesis/degradation</keyword>
<dbReference type="Pfam" id="PF17957">
    <property type="entry name" value="Big_7"/>
    <property type="match status" value="1"/>
</dbReference>
<keyword evidence="13" id="KW-0511">Multifunctional enzyme</keyword>
<comment type="caution">
    <text evidence="20">The sequence shown here is derived from an EMBL/GenBank/DDBJ whole genome shotgun (WGS) entry which is preliminary data.</text>
</comment>
<evidence type="ECO:0000256" key="6">
    <source>
        <dbReference type="ARBA" id="ARBA00022670"/>
    </source>
</evidence>
<keyword evidence="6" id="KW-0645">Protease</keyword>